<accession>A0A511D312</accession>
<sequence length="62" mass="6591">MIRRGRCSADTDFARFAAAGTAAAYPLTDLEPDPARCMAEPGPLLTATARRIARRLTGDLVA</sequence>
<evidence type="ECO:0000313" key="1">
    <source>
        <dbReference type="EMBL" id="GEL19171.1"/>
    </source>
</evidence>
<name>A0A511D312_9PSEU</name>
<organism evidence="1 2">
    <name type="scientific">Pseudonocardia asaccharolytica DSM 44247 = NBRC 16224</name>
    <dbReference type="NCBI Taxonomy" id="1123024"/>
    <lineage>
        <taxon>Bacteria</taxon>
        <taxon>Bacillati</taxon>
        <taxon>Actinomycetota</taxon>
        <taxon>Actinomycetes</taxon>
        <taxon>Pseudonocardiales</taxon>
        <taxon>Pseudonocardiaceae</taxon>
        <taxon>Pseudonocardia</taxon>
    </lineage>
</organism>
<reference evidence="1 2" key="1">
    <citation type="submission" date="2019-07" db="EMBL/GenBank/DDBJ databases">
        <title>Whole genome shotgun sequence of Pseudonocardia asaccharolytica NBRC 16224.</title>
        <authorList>
            <person name="Hosoyama A."/>
            <person name="Uohara A."/>
            <person name="Ohji S."/>
            <person name="Ichikawa N."/>
        </authorList>
    </citation>
    <scope>NUCLEOTIDE SEQUENCE [LARGE SCALE GENOMIC DNA]</scope>
    <source>
        <strain evidence="1 2">NBRC 16224</strain>
    </source>
</reference>
<dbReference type="RefSeq" id="WP_028931407.1">
    <property type="nucleotide sequence ID" value="NZ_AUII01000025.1"/>
</dbReference>
<dbReference type="Proteomes" id="UP000321328">
    <property type="component" value="Unassembled WGS sequence"/>
</dbReference>
<protein>
    <submittedName>
        <fullName evidence="1">Uncharacterized protein</fullName>
    </submittedName>
</protein>
<dbReference type="EMBL" id="BJVI01000032">
    <property type="protein sequence ID" value="GEL19171.1"/>
    <property type="molecule type" value="Genomic_DNA"/>
</dbReference>
<comment type="caution">
    <text evidence="1">The sequence shown here is derived from an EMBL/GenBank/DDBJ whole genome shotgun (WGS) entry which is preliminary data.</text>
</comment>
<dbReference type="AlphaFoldDB" id="A0A511D312"/>
<gene>
    <name evidence="1" type="ORF">PA7_30080</name>
</gene>
<dbReference type="STRING" id="1123024.GCA_000423625_04059"/>
<proteinExistence type="predicted"/>
<evidence type="ECO:0000313" key="2">
    <source>
        <dbReference type="Proteomes" id="UP000321328"/>
    </source>
</evidence>
<keyword evidence="2" id="KW-1185">Reference proteome</keyword>